<name>A0A9X2WYF4_9GAMM</name>
<organism evidence="2 3">
    <name type="scientific">Shewanella septentrionalis</name>
    <dbReference type="NCBI Taxonomy" id="2952223"/>
    <lineage>
        <taxon>Bacteria</taxon>
        <taxon>Pseudomonadati</taxon>
        <taxon>Pseudomonadota</taxon>
        <taxon>Gammaproteobacteria</taxon>
        <taxon>Alteromonadales</taxon>
        <taxon>Shewanellaceae</taxon>
        <taxon>Shewanella</taxon>
    </lineage>
</organism>
<proteinExistence type="predicted"/>
<sequence length="79" mass="9206">MSQFIDILRQHLADFRRRYAHQITPEIHAAIHAMLSCRCNTARVSCWDCQTCEQQLEFPLSCGHRSCPQCQHGTTCDWL</sequence>
<dbReference type="Pfam" id="PF14319">
    <property type="entry name" value="Zn_Tnp_IS91"/>
    <property type="match status" value="1"/>
</dbReference>
<reference evidence="2" key="1">
    <citation type="journal article" date="2023" name="Int. J. Syst. Evol. Microbiol.">
        <title>&lt;i&gt;Shewanella septentrionalis&lt;/i&gt; sp. nov. and &lt;i&gt;Shewanella holmiensis&lt;/i&gt; sp. nov., isolated from Baltic Sea water and sediments.</title>
        <authorList>
            <person name="Martin-Rodriguez A.J."/>
            <person name="Thorell K."/>
            <person name="Joffre E."/>
            <person name="Jensie-Markopoulos S."/>
            <person name="Moore E.R.B."/>
            <person name="Sjoling A."/>
        </authorList>
    </citation>
    <scope>NUCLEOTIDE SEQUENCE</scope>
    <source>
        <strain evidence="2">SP1W3</strain>
    </source>
</reference>
<keyword evidence="3" id="KW-1185">Reference proteome</keyword>
<dbReference type="AlphaFoldDB" id="A0A9X2WYF4"/>
<evidence type="ECO:0000259" key="1">
    <source>
        <dbReference type="Pfam" id="PF14319"/>
    </source>
</evidence>
<dbReference type="InterPro" id="IPR026889">
    <property type="entry name" value="Zn_Tnp"/>
</dbReference>
<dbReference type="Proteomes" id="UP001155604">
    <property type="component" value="Unassembled WGS sequence"/>
</dbReference>
<accession>A0A9X2WYF4</accession>
<dbReference type="RefSeq" id="WP_261274042.1">
    <property type="nucleotide sequence ID" value="NZ_JAMTCC010000079.1"/>
</dbReference>
<evidence type="ECO:0000313" key="3">
    <source>
        <dbReference type="Proteomes" id="UP001155604"/>
    </source>
</evidence>
<feature type="non-terminal residue" evidence="2">
    <location>
        <position position="79"/>
    </location>
</feature>
<protein>
    <submittedName>
        <fullName evidence="2">Transposase zinc-binding domain-containing protein</fullName>
    </submittedName>
</protein>
<feature type="domain" description="Transposase zinc-binding" evidence="1">
    <location>
        <begin position="7"/>
        <end position="79"/>
    </location>
</feature>
<dbReference type="EMBL" id="JAMTCC010000079">
    <property type="protein sequence ID" value="MCT7948054.1"/>
    <property type="molecule type" value="Genomic_DNA"/>
</dbReference>
<comment type="caution">
    <text evidence="2">The sequence shown here is derived from an EMBL/GenBank/DDBJ whole genome shotgun (WGS) entry which is preliminary data.</text>
</comment>
<evidence type="ECO:0000313" key="2">
    <source>
        <dbReference type="EMBL" id="MCT7948054.1"/>
    </source>
</evidence>
<gene>
    <name evidence="2" type="ORF">NE536_22160</name>
</gene>